<comment type="caution">
    <text evidence="1">The sequence shown here is derived from an EMBL/GenBank/DDBJ whole genome shotgun (WGS) entry which is preliminary data.</text>
</comment>
<evidence type="ECO:0000313" key="1">
    <source>
        <dbReference type="EMBL" id="KKM68122.1"/>
    </source>
</evidence>
<protein>
    <submittedName>
        <fullName evidence="1">Uncharacterized protein</fullName>
    </submittedName>
</protein>
<proteinExistence type="predicted"/>
<reference evidence="1" key="1">
    <citation type="journal article" date="2015" name="Nature">
        <title>Complex archaea that bridge the gap between prokaryotes and eukaryotes.</title>
        <authorList>
            <person name="Spang A."/>
            <person name="Saw J.H."/>
            <person name="Jorgensen S.L."/>
            <person name="Zaremba-Niedzwiedzka K."/>
            <person name="Martijn J."/>
            <person name="Lind A.E."/>
            <person name="van Eijk R."/>
            <person name="Schleper C."/>
            <person name="Guy L."/>
            <person name="Ettema T.J."/>
        </authorList>
    </citation>
    <scope>NUCLEOTIDE SEQUENCE</scope>
</reference>
<gene>
    <name evidence="1" type="ORF">LCGC14_1464090</name>
</gene>
<sequence>MKINKEEAKLLVEWADLVEGEYGSFDYSENIELLEKLRKYAN</sequence>
<dbReference type="EMBL" id="LAZR01010224">
    <property type="protein sequence ID" value="KKM68122.1"/>
    <property type="molecule type" value="Genomic_DNA"/>
</dbReference>
<name>A0A0F9MG29_9ZZZZ</name>
<dbReference type="AlphaFoldDB" id="A0A0F9MG29"/>
<accession>A0A0F9MG29</accession>
<organism evidence="1">
    <name type="scientific">marine sediment metagenome</name>
    <dbReference type="NCBI Taxonomy" id="412755"/>
    <lineage>
        <taxon>unclassified sequences</taxon>
        <taxon>metagenomes</taxon>
        <taxon>ecological metagenomes</taxon>
    </lineage>
</organism>